<reference evidence="2" key="1">
    <citation type="journal article" date="2013" name="J. Plant Res.">
        <title>Effect of fungi and light on seed germination of three Opuntia species from semiarid lands of central Mexico.</title>
        <authorList>
            <person name="Delgado-Sanchez P."/>
            <person name="Jimenez-Bremont J.F."/>
            <person name="Guerrero-Gonzalez Mde L."/>
            <person name="Flores J."/>
        </authorList>
    </citation>
    <scope>NUCLEOTIDE SEQUENCE</scope>
    <source>
        <tissue evidence="2">Cladode</tissue>
    </source>
</reference>
<sequence>MCRTTTTDYHHLQRLKITGFYLRLSLSSSSTTDLLPDSLTLVLLPRTGNAAIHVNGSKVPSDSPAFVSLHRILSPDDPNAAVFAARERLRSSDAFSFEIHAAQHRLLSGLFRRHDDDSMFSGWSWRMECNCASVDGINFVREAEVSVALEDGGVMREKMTMRPRRCRRRGFRVGLEDIPEERDEEYAESDGACCCCGDATTSESDGEDEFDYYYDGDHHQKDAEMEMEVTEGVGWAVDVGIWVVCLGVGLLVSRASARRLRRRRLLR</sequence>
<dbReference type="AlphaFoldDB" id="A0A7C8YF34"/>
<dbReference type="EMBL" id="GISG01013712">
    <property type="protein sequence ID" value="MBA4616914.1"/>
    <property type="molecule type" value="Transcribed_RNA"/>
</dbReference>
<evidence type="ECO:0000256" key="1">
    <source>
        <dbReference type="SAM" id="Phobius"/>
    </source>
</evidence>
<organism evidence="2">
    <name type="scientific">Opuntia streptacantha</name>
    <name type="common">Prickly pear cactus</name>
    <name type="synonym">Opuntia cardona</name>
    <dbReference type="NCBI Taxonomy" id="393608"/>
    <lineage>
        <taxon>Eukaryota</taxon>
        <taxon>Viridiplantae</taxon>
        <taxon>Streptophyta</taxon>
        <taxon>Embryophyta</taxon>
        <taxon>Tracheophyta</taxon>
        <taxon>Spermatophyta</taxon>
        <taxon>Magnoliopsida</taxon>
        <taxon>eudicotyledons</taxon>
        <taxon>Gunneridae</taxon>
        <taxon>Pentapetalae</taxon>
        <taxon>Caryophyllales</taxon>
        <taxon>Cactineae</taxon>
        <taxon>Cactaceae</taxon>
        <taxon>Opuntioideae</taxon>
        <taxon>Opuntia</taxon>
    </lineage>
</organism>
<dbReference type="PANTHER" id="PTHR37244:SF1">
    <property type="entry name" value="NADP-SPECIFIC GLUTAMATE DEHYDROGENASE"/>
    <property type="match status" value="1"/>
</dbReference>
<evidence type="ECO:0000313" key="2">
    <source>
        <dbReference type="EMBL" id="MBA4616914.1"/>
    </source>
</evidence>
<dbReference type="PANTHER" id="PTHR37244">
    <property type="entry name" value="NADP-SPECIFIC GLUTAMATE DEHYDROGENASE"/>
    <property type="match status" value="1"/>
</dbReference>
<keyword evidence="1" id="KW-0812">Transmembrane</keyword>
<accession>A0A7C8YF34</accession>
<reference evidence="2" key="2">
    <citation type="submission" date="2020-07" db="EMBL/GenBank/DDBJ databases">
        <authorList>
            <person name="Vera ALvarez R."/>
            <person name="Arias-Moreno D.M."/>
            <person name="Jimenez-Jacinto V."/>
            <person name="Jimenez-Bremont J.F."/>
            <person name="Swaminathan K."/>
            <person name="Moose S.P."/>
            <person name="Guerrero-Gonzalez M.L."/>
            <person name="Marino-Ramirez L."/>
            <person name="Landsman D."/>
            <person name="Rodriguez-Kessler M."/>
            <person name="Delgado-Sanchez P."/>
        </authorList>
    </citation>
    <scope>NUCLEOTIDE SEQUENCE</scope>
    <source>
        <tissue evidence="2">Cladode</tissue>
    </source>
</reference>
<keyword evidence="1" id="KW-0472">Membrane</keyword>
<name>A0A7C8YF34_OPUST</name>
<proteinExistence type="predicted"/>
<keyword evidence="1" id="KW-1133">Transmembrane helix</keyword>
<protein>
    <submittedName>
        <fullName evidence="2">Uncharacterized protein</fullName>
    </submittedName>
</protein>
<feature type="transmembrane region" description="Helical" evidence="1">
    <location>
        <begin position="235"/>
        <end position="257"/>
    </location>
</feature>